<comment type="caution">
    <text evidence="2">The sequence shown here is derived from an EMBL/GenBank/DDBJ whole genome shotgun (WGS) entry which is preliminary data.</text>
</comment>
<protein>
    <submittedName>
        <fullName evidence="2">Uncharacterized protein</fullName>
    </submittedName>
</protein>
<evidence type="ECO:0000256" key="1">
    <source>
        <dbReference type="SAM" id="Coils"/>
    </source>
</evidence>
<proteinExistence type="predicted"/>
<keyword evidence="1" id="KW-0175">Coiled coil</keyword>
<name>A0A177B3Z5_9BILA</name>
<evidence type="ECO:0000313" key="3">
    <source>
        <dbReference type="Proteomes" id="UP000078046"/>
    </source>
</evidence>
<gene>
    <name evidence="2" type="ORF">A3Q56_03805</name>
</gene>
<keyword evidence="3" id="KW-1185">Reference proteome</keyword>
<organism evidence="2 3">
    <name type="scientific">Intoshia linei</name>
    <dbReference type="NCBI Taxonomy" id="1819745"/>
    <lineage>
        <taxon>Eukaryota</taxon>
        <taxon>Metazoa</taxon>
        <taxon>Spiralia</taxon>
        <taxon>Lophotrochozoa</taxon>
        <taxon>Mesozoa</taxon>
        <taxon>Orthonectida</taxon>
        <taxon>Rhopaluridae</taxon>
        <taxon>Intoshia</taxon>
    </lineage>
</organism>
<sequence>MLIILKSVFYSYLLKILDEIDLTKLETKDIKKMATHQEYANLKILKLKHINEIDTQVLHDIQIKLTDFQIENDQLKNEIKELNYSLENKKIETNCESCQNMEPNNDKFEEILLEIKNLSIDIYNMMQLFEDGEQINKDKLKDCKKETTQVKLRLKRITEESRILRMRLTAAETKN</sequence>
<dbReference type="EMBL" id="LWCA01000444">
    <property type="protein sequence ID" value="OAF68452.1"/>
    <property type="molecule type" value="Genomic_DNA"/>
</dbReference>
<dbReference type="AlphaFoldDB" id="A0A177B3Z5"/>
<accession>A0A177B3Z5</accession>
<reference evidence="2 3" key="1">
    <citation type="submission" date="2016-04" db="EMBL/GenBank/DDBJ databases">
        <title>The genome of Intoshia linei affirms orthonectids as highly simplified spiralians.</title>
        <authorList>
            <person name="Mikhailov K.V."/>
            <person name="Slusarev G.S."/>
            <person name="Nikitin M.A."/>
            <person name="Logacheva M.D."/>
            <person name="Penin A."/>
            <person name="Aleoshin V."/>
            <person name="Panchin Y.V."/>
        </authorList>
    </citation>
    <scope>NUCLEOTIDE SEQUENCE [LARGE SCALE GENOMIC DNA]</scope>
    <source>
        <strain evidence="2">Intl2013</strain>
        <tissue evidence="2">Whole animal</tissue>
    </source>
</reference>
<evidence type="ECO:0000313" key="2">
    <source>
        <dbReference type="EMBL" id="OAF68452.1"/>
    </source>
</evidence>
<feature type="coiled-coil region" evidence="1">
    <location>
        <begin position="58"/>
        <end position="92"/>
    </location>
</feature>
<dbReference type="Proteomes" id="UP000078046">
    <property type="component" value="Unassembled WGS sequence"/>
</dbReference>